<evidence type="ECO:0000256" key="1">
    <source>
        <dbReference type="SAM" id="MobiDB-lite"/>
    </source>
</evidence>
<dbReference type="EMBL" id="CAUYUE010000008">
    <property type="protein sequence ID" value="CAK0783178.1"/>
    <property type="molecule type" value="Genomic_DNA"/>
</dbReference>
<proteinExistence type="predicted"/>
<feature type="compositionally biased region" description="Low complexity" evidence="1">
    <location>
        <begin position="7"/>
        <end position="21"/>
    </location>
</feature>
<accession>A0AAV1IBG2</accession>
<dbReference type="Proteomes" id="UP001314263">
    <property type="component" value="Unassembled WGS sequence"/>
</dbReference>
<evidence type="ECO:0000313" key="2">
    <source>
        <dbReference type="EMBL" id="CAK0783178.1"/>
    </source>
</evidence>
<organism evidence="2 3">
    <name type="scientific">Coccomyxa viridis</name>
    <dbReference type="NCBI Taxonomy" id="1274662"/>
    <lineage>
        <taxon>Eukaryota</taxon>
        <taxon>Viridiplantae</taxon>
        <taxon>Chlorophyta</taxon>
        <taxon>core chlorophytes</taxon>
        <taxon>Trebouxiophyceae</taxon>
        <taxon>Trebouxiophyceae incertae sedis</taxon>
        <taxon>Coccomyxaceae</taxon>
        <taxon>Coccomyxa</taxon>
    </lineage>
</organism>
<evidence type="ECO:0000313" key="3">
    <source>
        <dbReference type="Proteomes" id="UP001314263"/>
    </source>
</evidence>
<feature type="region of interest" description="Disordered" evidence="1">
    <location>
        <begin position="1"/>
        <end position="23"/>
    </location>
</feature>
<gene>
    <name evidence="2" type="ORF">CVIRNUC_006377</name>
</gene>
<keyword evidence="3" id="KW-1185">Reference proteome</keyword>
<comment type="caution">
    <text evidence="2">The sequence shown here is derived from an EMBL/GenBank/DDBJ whole genome shotgun (WGS) entry which is preliminary data.</text>
</comment>
<reference evidence="2 3" key="1">
    <citation type="submission" date="2023-10" db="EMBL/GenBank/DDBJ databases">
        <authorList>
            <person name="Maclean D."/>
            <person name="Macfadyen A."/>
        </authorList>
    </citation>
    <scope>NUCLEOTIDE SEQUENCE [LARGE SCALE GENOMIC DNA]</scope>
</reference>
<dbReference type="AlphaFoldDB" id="A0AAV1IBG2"/>
<sequence>MYGYGGPFNNQNNQQLPLNGFPLGGQQWAPGSLPSFQQQVLDSQGNLRFGGGAPNYAQLQQGNGALPAAAAYHGMLQQNGGLQPGRRVVAPHCRRPVYSWS</sequence>
<name>A0AAV1IBG2_9CHLO</name>
<protein>
    <submittedName>
        <fullName evidence="2">Uncharacterized protein</fullName>
    </submittedName>
</protein>